<keyword evidence="2" id="KW-1185">Reference proteome</keyword>
<dbReference type="RefSeq" id="WP_058527171.1">
    <property type="nucleotide sequence ID" value="NZ_CAAAHY010000014.1"/>
</dbReference>
<organism evidence="1 2">
    <name type="scientific">Legionella erythra</name>
    <dbReference type="NCBI Taxonomy" id="448"/>
    <lineage>
        <taxon>Bacteria</taxon>
        <taxon>Pseudomonadati</taxon>
        <taxon>Pseudomonadota</taxon>
        <taxon>Gammaproteobacteria</taxon>
        <taxon>Legionellales</taxon>
        <taxon>Legionellaceae</taxon>
        <taxon>Legionella</taxon>
    </lineage>
</organism>
<accession>A0A0W0TJC9</accession>
<dbReference type="STRING" id="448.Lery_2030"/>
<dbReference type="PATRIC" id="fig|448.7.peg.2128"/>
<protein>
    <submittedName>
        <fullName evidence="1">Uncharacterized protein</fullName>
    </submittedName>
</protein>
<dbReference type="AlphaFoldDB" id="A0A0W0TJC9"/>
<evidence type="ECO:0000313" key="2">
    <source>
        <dbReference type="Proteomes" id="UP000054773"/>
    </source>
</evidence>
<reference evidence="1 2" key="1">
    <citation type="submission" date="2015-11" db="EMBL/GenBank/DDBJ databases">
        <title>Genomic analysis of 38 Legionella species identifies large and diverse effector repertoires.</title>
        <authorList>
            <person name="Burstein D."/>
            <person name="Amaro F."/>
            <person name="Zusman T."/>
            <person name="Lifshitz Z."/>
            <person name="Cohen O."/>
            <person name="Gilbert J.A."/>
            <person name="Pupko T."/>
            <person name="Shuman H.A."/>
            <person name="Segal G."/>
        </authorList>
    </citation>
    <scope>NUCLEOTIDE SEQUENCE [LARGE SCALE GENOMIC DNA]</scope>
    <source>
        <strain evidence="1 2">SE-32A-C8</strain>
    </source>
</reference>
<dbReference type="Proteomes" id="UP000054773">
    <property type="component" value="Unassembled WGS sequence"/>
</dbReference>
<comment type="caution">
    <text evidence="1">The sequence shown here is derived from an EMBL/GenBank/DDBJ whole genome shotgun (WGS) entry which is preliminary data.</text>
</comment>
<name>A0A0W0TJC9_LEGER</name>
<sequence length="82" mass="9344">MGQCNTMPKPLNTNNYPAVERIKYEHCTDYQRVDFGKIIGRIGPSFFHPEISRIKFHDRAFDREEKREAAPAPLLAPGAAGR</sequence>
<gene>
    <name evidence="1" type="ORF">Lery_2030</name>
</gene>
<evidence type="ECO:0000313" key="1">
    <source>
        <dbReference type="EMBL" id="KTC95735.1"/>
    </source>
</evidence>
<dbReference type="EMBL" id="LNYA01000032">
    <property type="protein sequence ID" value="KTC95735.1"/>
    <property type="molecule type" value="Genomic_DNA"/>
</dbReference>
<proteinExistence type="predicted"/>
<dbReference type="OrthoDB" id="9899789at2"/>